<gene>
    <name evidence="2" type="ORF">UT39_C0002G0073</name>
</gene>
<dbReference type="Proteomes" id="UP000034246">
    <property type="component" value="Unassembled WGS sequence"/>
</dbReference>
<evidence type="ECO:0000313" key="2">
    <source>
        <dbReference type="EMBL" id="KKR11892.1"/>
    </source>
</evidence>
<sequence length="170" mass="19987">MLEVHPWGNFVPKNCRYLFLGSFPGKLDEGNNWFYGSKRNQFWKILEAVYGRTLSSIAEKQKLLKNIRFAMADVILSCERKKDTNLDANLTKITYNKKAITKILRTNKIKKIFFTSKFVENLFKNVFPNHLNLFPVTNLYTLPSPSPRFAKMTLEEKIRSYRKLLPFNLI</sequence>
<organism evidence="2 3">
    <name type="scientific">Candidatus Woesebacteria bacterium GW2011_GWA1_39_21</name>
    <dbReference type="NCBI Taxonomy" id="1618550"/>
    <lineage>
        <taxon>Bacteria</taxon>
        <taxon>Candidatus Woeseibacteriota</taxon>
    </lineage>
</organism>
<dbReference type="InterPro" id="IPR005122">
    <property type="entry name" value="Uracil-DNA_glycosylase-like"/>
</dbReference>
<protein>
    <recommendedName>
        <fullName evidence="1">Uracil-DNA glycosylase-like domain-containing protein</fullName>
    </recommendedName>
</protein>
<dbReference type="InterPro" id="IPR036895">
    <property type="entry name" value="Uracil-DNA_glycosylase-like_sf"/>
</dbReference>
<dbReference type="EMBL" id="LBWP01000002">
    <property type="protein sequence ID" value="KKR11892.1"/>
    <property type="molecule type" value="Genomic_DNA"/>
</dbReference>
<reference evidence="2 3" key="1">
    <citation type="journal article" date="2015" name="Nature">
        <title>rRNA introns, odd ribosomes, and small enigmatic genomes across a large radiation of phyla.</title>
        <authorList>
            <person name="Brown C.T."/>
            <person name="Hug L.A."/>
            <person name="Thomas B.C."/>
            <person name="Sharon I."/>
            <person name="Castelle C.J."/>
            <person name="Singh A."/>
            <person name="Wilkins M.J."/>
            <person name="Williams K.H."/>
            <person name="Banfield J.F."/>
        </authorList>
    </citation>
    <scope>NUCLEOTIDE SEQUENCE [LARGE SCALE GENOMIC DNA]</scope>
</reference>
<evidence type="ECO:0000313" key="3">
    <source>
        <dbReference type="Proteomes" id="UP000034246"/>
    </source>
</evidence>
<proteinExistence type="predicted"/>
<dbReference type="AlphaFoldDB" id="A0A0G0RDY7"/>
<name>A0A0G0RDY7_9BACT</name>
<comment type="caution">
    <text evidence="2">The sequence shown here is derived from an EMBL/GenBank/DDBJ whole genome shotgun (WGS) entry which is preliminary data.</text>
</comment>
<evidence type="ECO:0000259" key="1">
    <source>
        <dbReference type="Pfam" id="PF03167"/>
    </source>
</evidence>
<feature type="domain" description="Uracil-DNA glycosylase-like" evidence="1">
    <location>
        <begin position="10"/>
        <end position="152"/>
    </location>
</feature>
<accession>A0A0G0RDY7</accession>
<dbReference type="Pfam" id="PF03167">
    <property type="entry name" value="UDG"/>
    <property type="match status" value="1"/>
</dbReference>
<dbReference type="SUPFAM" id="SSF52141">
    <property type="entry name" value="Uracil-DNA glycosylase-like"/>
    <property type="match status" value="1"/>
</dbReference>
<dbReference type="Gene3D" id="3.40.470.10">
    <property type="entry name" value="Uracil-DNA glycosylase-like domain"/>
    <property type="match status" value="1"/>
</dbReference>
<dbReference type="STRING" id="1618550.UT39_C0002G0073"/>